<feature type="signal peptide" evidence="5">
    <location>
        <begin position="1"/>
        <end position="26"/>
    </location>
</feature>
<keyword evidence="1" id="KW-0813">Transport</keyword>
<dbReference type="GO" id="GO:0006813">
    <property type="term" value="P:potassium ion transport"/>
    <property type="evidence" value="ECO:0007669"/>
    <property type="project" value="UniProtKB-KW"/>
</dbReference>
<dbReference type="InterPro" id="IPR057290">
    <property type="entry name" value="CHX17_C"/>
</dbReference>
<protein>
    <submittedName>
        <fullName evidence="7">Cation/H(+) antiporter 1</fullName>
    </submittedName>
</protein>
<dbReference type="Pfam" id="PF23259">
    <property type="entry name" value="CHX17_C"/>
    <property type="match status" value="1"/>
</dbReference>
<dbReference type="InterPro" id="IPR050794">
    <property type="entry name" value="CPA2_transporter"/>
</dbReference>
<keyword evidence="5" id="KW-0732">Signal</keyword>
<name>A0AAW2SWY4_9LAMI</name>
<accession>A0AAW2SWY4</accession>
<evidence type="ECO:0000259" key="6">
    <source>
        <dbReference type="Pfam" id="PF23259"/>
    </source>
</evidence>
<proteinExistence type="predicted"/>
<evidence type="ECO:0000256" key="5">
    <source>
        <dbReference type="SAM" id="SignalP"/>
    </source>
</evidence>
<evidence type="ECO:0000256" key="2">
    <source>
        <dbReference type="ARBA" id="ARBA00022538"/>
    </source>
</evidence>
<dbReference type="GO" id="GO:0098662">
    <property type="term" value="P:inorganic cation transmembrane transport"/>
    <property type="evidence" value="ECO:0007669"/>
    <property type="project" value="TreeGrafter"/>
</dbReference>
<evidence type="ECO:0000256" key="1">
    <source>
        <dbReference type="ARBA" id="ARBA00022448"/>
    </source>
</evidence>
<dbReference type="GO" id="GO:0006885">
    <property type="term" value="P:regulation of pH"/>
    <property type="evidence" value="ECO:0007669"/>
    <property type="project" value="TreeGrafter"/>
</dbReference>
<comment type="caution">
    <text evidence="7">The sequence shown here is derived from an EMBL/GenBank/DDBJ whole genome shotgun (WGS) entry which is preliminary data.</text>
</comment>
<reference evidence="7" key="1">
    <citation type="submission" date="2020-06" db="EMBL/GenBank/DDBJ databases">
        <authorList>
            <person name="Li T."/>
            <person name="Hu X."/>
            <person name="Zhang T."/>
            <person name="Song X."/>
            <person name="Zhang H."/>
            <person name="Dai N."/>
            <person name="Sheng W."/>
            <person name="Hou X."/>
            <person name="Wei L."/>
        </authorList>
    </citation>
    <scope>NUCLEOTIDE SEQUENCE</scope>
    <source>
        <strain evidence="7">KEN8</strain>
        <tissue evidence="7">Leaf</tissue>
    </source>
</reference>
<evidence type="ECO:0000256" key="4">
    <source>
        <dbReference type="ARBA" id="ARBA00023065"/>
    </source>
</evidence>
<keyword evidence="3" id="KW-0630">Potassium</keyword>
<dbReference type="PANTHER" id="PTHR32468:SF18">
    <property type="entry name" value="CATION_H(+) ANTIPORTER 1"/>
    <property type="match status" value="1"/>
</dbReference>
<organism evidence="7">
    <name type="scientific">Sesamum calycinum</name>
    <dbReference type="NCBI Taxonomy" id="2727403"/>
    <lineage>
        <taxon>Eukaryota</taxon>
        <taxon>Viridiplantae</taxon>
        <taxon>Streptophyta</taxon>
        <taxon>Embryophyta</taxon>
        <taxon>Tracheophyta</taxon>
        <taxon>Spermatophyta</taxon>
        <taxon>Magnoliopsida</taxon>
        <taxon>eudicotyledons</taxon>
        <taxon>Gunneridae</taxon>
        <taxon>Pentapetalae</taxon>
        <taxon>asterids</taxon>
        <taxon>lamiids</taxon>
        <taxon>Lamiales</taxon>
        <taxon>Pedaliaceae</taxon>
        <taxon>Sesamum</taxon>
    </lineage>
</organism>
<dbReference type="PANTHER" id="PTHR32468">
    <property type="entry name" value="CATION/H + ANTIPORTER"/>
    <property type="match status" value="1"/>
</dbReference>
<dbReference type="AlphaFoldDB" id="A0AAW2SWY4"/>
<keyword evidence="2" id="KW-0633">Potassium transport</keyword>
<dbReference type="EMBL" id="JACGWM010000001">
    <property type="protein sequence ID" value="KAL0396928.1"/>
    <property type="molecule type" value="Genomic_DNA"/>
</dbReference>
<evidence type="ECO:0000256" key="3">
    <source>
        <dbReference type="ARBA" id="ARBA00022958"/>
    </source>
</evidence>
<feature type="chain" id="PRO_5043946420" evidence="5">
    <location>
        <begin position="27"/>
        <end position="196"/>
    </location>
</feature>
<sequence length="196" mass="21646">MVGVQQIFSTFLGLASILWTADRGLTAGTMHTSDYGSLQHNAMLFFGGPNNREALSLSKRLGMHHHINLTIIRFLHASEQTETFKANTAQGEDVLMAISDHNPYVTSGQVGYIEKLVENGGETTSALRDMADMYAMFIVGKRSRGHSTLTTSMSDWEKCPELGKAGDILAFSDFDLSGSILVIQQHRHSRPRDDDQ</sequence>
<evidence type="ECO:0000313" key="7">
    <source>
        <dbReference type="EMBL" id="KAL0396928.1"/>
    </source>
</evidence>
<dbReference type="GO" id="GO:0012505">
    <property type="term" value="C:endomembrane system"/>
    <property type="evidence" value="ECO:0007669"/>
    <property type="project" value="TreeGrafter"/>
</dbReference>
<keyword evidence="4" id="KW-0406">Ion transport</keyword>
<reference evidence="7" key="2">
    <citation type="journal article" date="2024" name="Plant">
        <title>Genomic evolution and insights into agronomic trait innovations of Sesamum species.</title>
        <authorList>
            <person name="Miao H."/>
            <person name="Wang L."/>
            <person name="Qu L."/>
            <person name="Liu H."/>
            <person name="Sun Y."/>
            <person name="Le M."/>
            <person name="Wang Q."/>
            <person name="Wei S."/>
            <person name="Zheng Y."/>
            <person name="Lin W."/>
            <person name="Duan Y."/>
            <person name="Cao H."/>
            <person name="Xiong S."/>
            <person name="Wang X."/>
            <person name="Wei L."/>
            <person name="Li C."/>
            <person name="Ma Q."/>
            <person name="Ju M."/>
            <person name="Zhao R."/>
            <person name="Li G."/>
            <person name="Mu C."/>
            <person name="Tian Q."/>
            <person name="Mei H."/>
            <person name="Zhang T."/>
            <person name="Gao T."/>
            <person name="Zhang H."/>
        </authorList>
    </citation>
    <scope>NUCLEOTIDE SEQUENCE</scope>
    <source>
        <strain evidence="7">KEN8</strain>
    </source>
</reference>
<gene>
    <name evidence="7" type="ORF">Scaly_0141200</name>
</gene>
<feature type="domain" description="Cation/H(+) antiporter C-terminal" evidence="6">
    <location>
        <begin position="42"/>
        <end position="186"/>
    </location>
</feature>